<reference evidence="2 3" key="1">
    <citation type="journal article" date="2011" name="Cell">
        <title>Insight into structure and assembly of the nuclear pore complex by utilizing the genome of a eukaryotic thermophile.</title>
        <authorList>
            <person name="Amlacher S."/>
            <person name="Sarges P."/>
            <person name="Flemming D."/>
            <person name="van Noort V."/>
            <person name="Kunze R."/>
            <person name="Devos D.P."/>
            <person name="Arumugam M."/>
            <person name="Bork P."/>
            <person name="Hurt E."/>
        </authorList>
    </citation>
    <scope>NUCLEOTIDE SEQUENCE [LARGE SCALE GENOMIC DNA]</scope>
    <source>
        <strain evidence="3">DSM 1495 / CBS 144.50 / IMI 039719</strain>
    </source>
</reference>
<dbReference type="AlphaFoldDB" id="G0S3C2"/>
<dbReference type="Proteomes" id="UP000008066">
    <property type="component" value="Unassembled WGS sequence"/>
</dbReference>
<keyword evidence="3" id="KW-1185">Reference proteome</keyword>
<evidence type="ECO:0000313" key="2">
    <source>
        <dbReference type="EMBL" id="EGS22505.1"/>
    </source>
</evidence>
<feature type="region of interest" description="Disordered" evidence="1">
    <location>
        <begin position="63"/>
        <end position="88"/>
    </location>
</feature>
<protein>
    <submittedName>
        <fullName evidence="2">Uncharacterized protein</fullName>
    </submittedName>
</protein>
<proteinExistence type="predicted"/>
<dbReference type="HOGENOM" id="CLU_1610561_0_0_1"/>
<organism evidence="3">
    <name type="scientific">Chaetomium thermophilum (strain DSM 1495 / CBS 144.50 / IMI 039719)</name>
    <name type="common">Thermochaetoides thermophila</name>
    <dbReference type="NCBI Taxonomy" id="759272"/>
    <lineage>
        <taxon>Eukaryota</taxon>
        <taxon>Fungi</taxon>
        <taxon>Dikarya</taxon>
        <taxon>Ascomycota</taxon>
        <taxon>Pezizomycotina</taxon>
        <taxon>Sordariomycetes</taxon>
        <taxon>Sordariomycetidae</taxon>
        <taxon>Sordariales</taxon>
        <taxon>Chaetomiaceae</taxon>
        <taxon>Thermochaetoides</taxon>
    </lineage>
</organism>
<sequence length="165" mass="17338">MQRKAINAHATTNNAVITVLNHIIPALPRALPNLIEARVKPTLGKTKLHQLRWNLRSGIPTKTATTADAKNQKLNPQRKTATQRASSRIAAPNICTSVPSNPSRTALIPLTAGPVSPASSSSTLGISAAMATNTEHVKLGGPTAMNIPGLCTGSPKAISRDRYVA</sequence>
<dbReference type="KEGG" id="cthr:CTHT_0020490"/>
<dbReference type="RefSeq" id="XP_006692524.1">
    <property type="nucleotide sequence ID" value="XM_006692461.1"/>
</dbReference>
<evidence type="ECO:0000313" key="3">
    <source>
        <dbReference type="Proteomes" id="UP000008066"/>
    </source>
</evidence>
<dbReference type="EMBL" id="GL988040">
    <property type="protein sequence ID" value="EGS22505.1"/>
    <property type="molecule type" value="Genomic_DNA"/>
</dbReference>
<dbReference type="GeneID" id="18256087"/>
<accession>G0S3C2</accession>
<gene>
    <name evidence="2" type="ORF">CTHT_0020490</name>
</gene>
<evidence type="ECO:0000256" key="1">
    <source>
        <dbReference type="SAM" id="MobiDB-lite"/>
    </source>
</evidence>
<feature type="compositionally biased region" description="Polar residues" evidence="1">
    <location>
        <begin position="63"/>
        <end position="86"/>
    </location>
</feature>
<name>G0S3C2_CHATD</name>